<dbReference type="AlphaFoldDB" id="A0A194WUT6"/>
<protein>
    <submittedName>
        <fullName evidence="1">Uncharacterized protein</fullName>
    </submittedName>
</protein>
<dbReference type="EMBL" id="KQ947426">
    <property type="protein sequence ID" value="KUJ11715.1"/>
    <property type="molecule type" value="Genomic_DNA"/>
</dbReference>
<gene>
    <name evidence="1" type="ORF">LY89DRAFT_722811</name>
</gene>
<organism evidence="1 2">
    <name type="scientific">Mollisia scopiformis</name>
    <name type="common">Conifer needle endophyte fungus</name>
    <name type="synonym">Phialocephala scopiformis</name>
    <dbReference type="NCBI Taxonomy" id="149040"/>
    <lineage>
        <taxon>Eukaryota</taxon>
        <taxon>Fungi</taxon>
        <taxon>Dikarya</taxon>
        <taxon>Ascomycota</taxon>
        <taxon>Pezizomycotina</taxon>
        <taxon>Leotiomycetes</taxon>
        <taxon>Helotiales</taxon>
        <taxon>Mollisiaceae</taxon>
        <taxon>Mollisia</taxon>
    </lineage>
</organism>
<reference evidence="1 2" key="1">
    <citation type="submission" date="2015-10" db="EMBL/GenBank/DDBJ databases">
        <title>Full genome of DAOMC 229536 Phialocephala scopiformis, a fungal endophyte of spruce producing the potent anti-insectan compound rugulosin.</title>
        <authorList>
            <consortium name="DOE Joint Genome Institute"/>
            <person name="Walker A.K."/>
            <person name="Frasz S.L."/>
            <person name="Seifert K.A."/>
            <person name="Miller J.D."/>
            <person name="Mondo S.J."/>
            <person name="Labutti K."/>
            <person name="Lipzen A."/>
            <person name="Dockter R."/>
            <person name="Kennedy M."/>
            <person name="Grigoriev I.V."/>
            <person name="Spatafora J.W."/>
        </authorList>
    </citation>
    <scope>NUCLEOTIDE SEQUENCE [LARGE SCALE GENOMIC DNA]</scope>
    <source>
        <strain evidence="1 2">CBS 120377</strain>
    </source>
</reference>
<dbReference type="KEGG" id="psco:LY89DRAFT_722811"/>
<dbReference type="InParanoid" id="A0A194WUT6"/>
<proteinExistence type="predicted"/>
<keyword evidence="2" id="KW-1185">Reference proteome</keyword>
<accession>A0A194WUT6</accession>
<evidence type="ECO:0000313" key="2">
    <source>
        <dbReference type="Proteomes" id="UP000070700"/>
    </source>
</evidence>
<name>A0A194WUT6_MOLSC</name>
<sequence length="155" mass="17587">MFVSLVQSSTLILLIQSHYSQHYFLVPFLHTRSDSLQLQDAIRQTLYFEPIIEVSVPFLGRYFSDDSLAPDSGQGSPGLLRGRGHHDVRMRRQNSVGSDIRVFAGTRLRRELPVVCFKSATGTESVGVGQRYKAGLSDVVSRMHIILCYWWRKTA</sequence>
<evidence type="ECO:0000313" key="1">
    <source>
        <dbReference type="EMBL" id="KUJ11715.1"/>
    </source>
</evidence>
<dbReference type="RefSeq" id="XP_018066070.1">
    <property type="nucleotide sequence ID" value="XM_018218760.1"/>
</dbReference>
<dbReference type="GeneID" id="28828486"/>
<dbReference type="Proteomes" id="UP000070700">
    <property type="component" value="Unassembled WGS sequence"/>
</dbReference>